<proteinExistence type="predicted"/>
<comment type="caution">
    <text evidence="1">The sequence shown here is derived from an EMBL/GenBank/DDBJ whole genome shotgun (WGS) entry which is preliminary data.</text>
</comment>
<dbReference type="AlphaFoldDB" id="A0A918XDL7"/>
<evidence type="ECO:0000313" key="1">
    <source>
        <dbReference type="EMBL" id="GHD27060.1"/>
    </source>
</evidence>
<sequence length="175" mass="19069">MGISRLESEADYNGPLGEVFIAAIVDGTLFNWDTNASIAGITSGLDWKTPVGEASELEVWGRYTHSYLSSYSESSDFPSFSEDTGTVSVSADFTHPWHTALGNTPLFGTAHLGVTAFTGQSRDALGFTHFYLAGYSVDFDVSESNRFFNSFSVGAHVNFGNEVDGYSLRFAWDLK</sequence>
<organism evidence="1 2">
    <name type="scientific">Parahalioglobus pacificus</name>
    <dbReference type="NCBI Taxonomy" id="930806"/>
    <lineage>
        <taxon>Bacteria</taxon>
        <taxon>Pseudomonadati</taxon>
        <taxon>Pseudomonadota</taxon>
        <taxon>Gammaproteobacteria</taxon>
        <taxon>Cellvibrionales</taxon>
        <taxon>Halieaceae</taxon>
        <taxon>Parahalioglobus</taxon>
    </lineage>
</organism>
<reference evidence="1" key="1">
    <citation type="journal article" date="2014" name="Int. J. Syst. Evol. Microbiol.">
        <title>Complete genome sequence of Corynebacterium casei LMG S-19264T (=DSM 44701T), isolated from a smear-ripened cheese.</title>
        <authorList>
            <consortium name="US DOE Joint Genome Institute (JGI-PGF)"/>
            <person name="Walter F."/>
            <person name="Albersmeier A."/>
            <person name="Kalinowski J."/>
            <person name="Ruckert C."/>
        </authorList>
    </citation>
    <scope>NUCLEOTIDE SEQUENCE</scope>
    <source>
        <strain evidence="1">KCTC 23430</strain>
    </source>
</reference>
<reference evidence="1" key="2">
    <citation type="submission" date="2020-09" db="EMBL/GenBank/DDBJ databases">
        <authorList>
            <person name="Sun Q."/>
            <person name="Kim S."/>
        </authorList>
    </citation>
    <scope>NUCLEOTIDE SEQUENCE</scope>
    <source>
        <strain evidence="1">KCTC 23430</strain>
    </source>
</reference>
<dbReference type="RefSeq" id="WP_189474826.1">
    <property type="nucleotide sequence ID" value="NZ_BMYM01000001.1"/>
</dbReference>
<dbReference type="Proteomes" id="UP000644693">
    <property type="component" value="Unassembled WGS sequence"/>
</dbReference>
<dbReference type="EMBL" id="BMYM01000001">
    <property type="protein sequence ID" value="GHD27060.1"/>
    <property type="molecule type" value="Genomic_DNA"/>
</dbReference>
<protein>
    <submittedName>
        <fullName evidence="1">Uncharacterized protein</fullName>
    </submittedName>
</protein>
<accession>A0A918XDL7</accession>
<name>A0A918XDL7_9GAMM</name>
<gene>
    <name evidence="1" type="ORF">GCM10007053_04880</name>
</gene>
<evidence type="ECO:0000313" key="2">
    <source>
        <dbReference type="Proteomes" id="UP000644693"/>
    </source>
</evidence>
<keyword evidence="2" id="KW-1185">Reference proteome</keyword>